<gene>
    <name evidence="3" type="ORF">SteCoe_20292</name>
</gene>
<accession>A0A1R2BSE1</accession>
<organism evidence="3 4">
    <name type="scientific">Stentor coeruleus</name>
    <dbReference type="NCBI Taxonomy" id="5963"/>
    <lineage>
        <taxon>Eukaryota</taxon>
        <taxon>Sar</taxon>
        <taxon>Alveolata</taxon>
        <taxon>Ciliophora</taxon>
        <taxon>Postciliodesmatophora</taxon>
        <taxon>Heterotrichea</taxon>
        <taxon>Heterotrichida</taxon>
        <taxon>Stentoridae</taxon>
        <taxon>Stentor</taxon>
    </lineage>
</organism>
<evidence type="ECO:0000256" key="1">
    <source>
        <dbReference type="SAM" id="Coils"/>
    </source>
</evidence>
<feature type="coiled-coil region" evidence="1">
    <location>
        <begin position="644"/>
        <end position="678"/>
    </location>
</feature>
<protein>
    <submittedName>
        <fullName evidence="3">Uncharacterized protein</fullName>
    </submittedName>
</protein>
<evidence type="ECO:0000313" key="3">
    <source>
        <dbReference type="EMBL" id="OMJ79670.1"/>
    </source>
</evidence>
<reference evidence="3 4" key="1">
    <citation type="submission" date="2016-11" db="EMBL/GenBank/DDBJ databases">
        <title>The macronuclear genome of Stentor coeruleus: a giant cell with tiny introns.</title>
        <authorList>
            <person name="Slabodnick M."/>
            <person name="Ruby J.G."/>
            <person name="Reiff S.B."/>
            <person name="Swart E.C."/>
            <person name="Gosai S."/>
            <person name="Prabakaran S."/>
            <person name="Witkowska E."/>
            <person name="Larue G.E."/>
            <person name="Fisher S."/>
            <person name="Freeman R.M."/>
            <person name="Gunawardena J."/>
            <person name="Chu W."/>
            <person name="Stover N.A."/>
            <person name="Gregory B.D."/>
            <person name="Nowacki M."/>
            <person name="Derisi J."/>
            <person name="Roy S.W."/>
            <person name="Marshall W.F."/>
            <person name="Sood P."/>
        </authorList>
    </citation>
    <scope>NUCLEOTIDE SEQUENCE [LARGE SCALE GENOMIC DNA]</scope>
    <source>
        <strain evidence="3">WM001</strain>
    </source>
</reference>
<evidence type="ECO:0000256" key="2">
    <source>
        <dbReference type="SAM" id="MobiDB-lite"/>
    </source>
</evidence>
<feature type="coiled-coil region" evidence="1">
    <location>
        <begin position="478"/>
        <end position="519"/>
    </location>
</feature>
<dbReference type="AlphaFoldDB" id="A0A1R2BSE1"/>
<name>A0A1R2BSE1_9CILI</name>
<feature type="region of interest" description="Disordered" evidence="2">
    <location>
        <begin position="12"/>
        <end position="43"/>
    </location>
</feature>
<dbReference type="Gene3D" id="1.10.287.1490">
    <property type="match status" value="1"/>
</dbReference>
<feature type="coiled-coil region" evidence="1">
    <location>
        <begin position="240"/>
        <end position="280"/>
    </location>
</feature>
<keyword evidence="4" id="KW-1185">Reference proteome</keyword>
<dbReference type="Proteomes" id="UP000187209">
    <property type="component" value="Unassembled WGS sequence"/>
</dbReference>
<keyword evidence="1" id="KW-0175">Coiled coil</keyword>
<dbReference type="EMBL" id="MPUH01000460">
    <property type="protein sequence ID" value="OMJ79670.1"/>
    <property type="molecule type" value="Genomic_DNA"/>
</dbReference>
<feature type="compositionally biased region" description="Polar residues" evidence="2">
    <location>
        <begin position="19"/>
        <end position="30"/>
    </location>
</feature>
<comment type="caution">
    <text evidence="3">The sequence shown here is derived from an EMBL/GenBank/DDBJ whole genome shotgun (WGS) entry which is preliminary data.</text>
</comment>
<proteinExistence type="predicted"/>
<evidence type="ECO:0000313" key="4">
    <source>
        <dbReference type="Proteomes" id="UP000187209"/>
    </source>
</evidence>
<sequence>MSFAFPRSKLAIKPGLPTGSRSANNSPRNAKSTEHSTSEMYSFGSHQSLNKSICAGLLKNLEELGNSLDAVIKRFKNYDKDLYQLILNCENNLRLTKKKVLEMSSEDDLLKLSDSSGIQDISTIIKPDANEYCKFLEYLISYEQAKCEIIIRKTKFPKIRMQEVDKDLSEEFMLKSPSKVKIVKSNEVPFADKAKKEMTTLFGKIKGNLKKNCKMPDEMVLDMDQSIAEASIAYERSIELKNSLESLSLAENNKKLLKEKEKIEDLLGNLNKEHKKLSGKYSYLINKLNKQDCQIKFQAKLLNSISNNTFSIKQQFVQFIEEMKFYMSLLMENINAKTSGVKAILVAPGCILPKSLPNPEKFIAKIESQGRPAITSGLRFVIKDEEIDRTGWQSQVKEIDNYKGKILELEKKLKESLEKIKKYEMQQEESEDSLDLKSNVYDMIEIQKLKDQIRLLNFKSNESLTVHQKEIDTFKAQVSRIKAEKFSLEERIKALNQKIVDLGNEKENLLEEVEKYKSMAPIVTFQGLQRLSADTTPPELSSRSENATKVNADDILILINDEIDEIAGIIKQHRLIQDEKIGSLNLIKKTIEFLGVLQEETHDESQDFLCLIAKLVKNLKTKAQSFDQNAPRTDPNTFLVEKQLELYRTKLNDKKNQLNLHKQQISFLKKSVKELQAEVAKANPLDTECIKGMFSNIIKDIPSLPANTEQMVMVFMKILGFSQSEVTKITFERKSKKPTGIFKGIFH</sequence>
<feature type="coiled-coil region" evidence="1">
    <location>
        <begin position="399"/>
        <end position="433"/>
    </location>
</feature>